<evidence type="ECO:0000256" key="5">
    <source>
        <dbReference type="ARBA" id="ARBA00023002"/>
    </source>
</evidence>
<comment type="cofactor">
    <cofactor evidence="1 7">
        <name>FAD</name>
        <dbReference type="ChEBI" id="CHEBI:57692"/>
    </cofactor>
</comment>
<dbReference type="Gene3D" id="3.30.9.10">
    <property type="entry name" value="D-Amino Acid Oxidase, subunit A, domain 2"/>
    <property type="match status" value="1"/>
</dbReference>
<dbReference type="AlphaFoldDB" id="A0A6M4YA70"/>
<accession>A0A6M4YA70</accession>
<proteinExistence type="inferred from homology"/>
<evidence type="ECO:0000313" key="10">
    <source>
        <dbReference type="Proteomes" id="UP000501427"/>
    </source>
</evidence>
<keyword evidence="5 7" id="KW-0560">Oxidoreductase</keyword>
<evidence type="ECO:0000256" key="3">
    <source>
        <dbReference type="ARBA" id="ARBA00022630"/>
    </source>
</evidence>
<sequence length="417" mass="45040">MDIVVLGGGVVGVTSAWYLAKAGHKVTLLERRGGVALETSHANAGQISPGYASPWAAPGIPLKAAKWLLQKHAPFTVRPTSDPFQLRWMLKMFANCTPAAYAVNKGRMVRLAEYSRDCMKLLRDELALDYEGRQLGTLQLFRSQAQRDASQRDIEVLEEYGVPYQSLDASGCEEVEPALARVRGKIVGGLRLPGDETGDCFRFTQALADEARRLGVEFVFNCAIDEVELAQGRAVAVRAGEQRFKADAIVCALGSYGTGFLRPLGIELPVYPVKGYSLTLPMTDAAGAPRSTVLDETYKVAITRFDERIRVGGMAELSGFNLALNPRRHDTLAMVVRDLFPEGGDLEQAEFWTGLRPMTPDGTPLVGPSPIPGLWLNTGHGTLGWTMAAGSGQLLSDLISGSAPAISDEGLTLARYG</sequence>
<dbReference type="GO" id="GO:0055130">
    <property type="term" value="P:D-alanine catabolic process"/>
    <property type="evidence" value="ECO:0007669"/>
    <property type="project" value="TreeGrafter"/>
</dbReference>
<dbReference type="SUPFAM" id="SSF54373">
    <property type="entry name" value="FAD-linked reductases, C-terminal domain"/>
    <property type="match status" value="1"/>
</dbReference>
<evidence type="ECO:0000256" key="6">
    <source>
        <dbReference type="ARBA" id="ARBA00047884"/>
    </source>
</evidence>
<dbReference type="GO" id="GO:0005737">
    <property type="term" value="C:cytoplasm"/>
    <property type="evidence" value="ECO:0007669"/>
    <property type="project" value="TreeGrafter"/>
</dbReference>
<evidence type="ECO:0000313" key="9">
    <source>
        <dbReference type="EMBL" id="QJT22157.1"/>
    </source>
</evidence>
<comment type="function">
    <text evidence="7">Oxidative deamination of D-amino acids.</text>
</comment>
<dbReference type="InterPro" id="IPR036188">
    <property type="entry name" value="FAD/NAD-bd_sf"/>
</dbReference>
<comment type="catalytic activity">
    <reaction evidence="6 7">
        <text>a D-alpha-amino acid + A + H2O = a 2-oxocarboxylate + AH2 + NH4(+)</text>
        <dbReference type="Rhea" id="RHEA:18125"/>
        <dbReference type="ChEBI" id="CHEBI:13193"/>
        <dbReference type="ChEBI" id="CHEBI:15377"/>
        <dbReference type="ChEBI" id="CHEBI:17499"/>
        <dbReference type="ChEBI" id="CHEBI:28938"/>
        <dbReference type="ChEBI" id="CHEBI:35179"/>
        <dbReference type="ChEBI" id="CHEBI:59871"/>
    </reaction>
</comment>
<evidence type="ECO:0000256" key="1">
    <source>
        <dbReference type="ARBA" id="ARBA00001974"/>
    </source>
</evidence>
<comment type="similarity">
    <text evidence="2 7">Belongs to the DadA oxidoreductase family.</text>
</comment>
<evidence type="ECO:0000256" key="7">
    <source>
        <dbReference type="HAMAP-Rule" id="MF_01202"/>
    </source>
</evidence>
<organism evidence="9 10">
    <name type="scientific">Aeromonas media</name>
    <dbReference type="NCBI Taxonomy" id="651"/>
    <lineage>
        <taxon>Bacteria</taxon>
        <taxon>Pseudomonadati</taxon>
        <taxon>Pseudomonadota</taxon>
        <taxon>Gammaproteobacteria</taxon>
        <taxon>Aeromonadales</taxon>
        <taxon>Aeromonadaceae</taxon>
        <taxon>Aeromonas</taxon>
    </lineage>
</organism>
<dbReference type="PANTHER" id="PTHR13847:SF280">
    <property type="entry name" value="D-AMINO ACID DEHYDROGENASE"/>
    <property type="match status" value="1"/>
</dbReference>
<dbReference type="EC" id="1.4.99.-" evidence="7"/>
<dbReference type="NCBIfam" id="NF001933">
    <property type="entry name" value="PRK00711.1"/>
    <property type="match status" value="1"/>
</dbReference>
<keyword evidence="3 7" id="KW-0285">Flavoprotein</keyword>
<name>A0A6M4YA70_AERME</name>
<evidence type="ECO:0000259" key="8">
    <source>
        <dbReference type="Pfam" id="PF01266"/>
    </source>
</evidence>
<dbReference type="InterPro" id="IPR006076">
    <property type="entry name" value="FAD-dep_OxRdtase"/>
</dbReference>
<dbReference type="RefSeq" id="WP_171276266.1">
    <property type="nucleotide sequence ID" value="NZ_CAWPJG010000001.1"/>
</dbReference>
<feature type="domain" description="FAD dependent oxidoreductase" evidence="8">
    <location>
        <begin position="2"/>
        <end position="398"/>
    </location>
</feature>
<dbReference type="Proteomes" id="UP000501427">
    <property type="component" value="Chromosome"/>
</dbReference>
<dbReference type="InterPro" id="IPR023080">
    <property type="entry name" value="DadA"/>
</dbReference>
<feature type="binding site" evidence="7">
    <location>
        <begin position="3"/>
        <end position="17"/>
    </location>
    <ligand>
        <name>FAD</name>
        <dbReference type="ChEBI" id="CHEBI:57692"/>
    </ligand>
</feature>
<dbReference type="FunFam" id="3.50.50.60:FF:000020">
    <property type="entry name" value="D-amino acid dehydrogenase"/>
    <property type="match status" value="1"/>
</dbReference>
<dbReference type="PANTHER" id="PTHR13847">
    <property type="entry name" value="SARCOSINE DEHYDROGENASE-RELATED"/>
    <property type="match status" value="1"/>
</dbReference>
<dbReference type="SUPFAM" id="SSF51905">
    <property type="entry name" value="FAD/NAD(P)-binding domain"/>
    <property type="match status" value="1"/>
</dbReference>
<dbReference type="Gene3D" id="3.50.50.60">
    <property type="entry name" value="FAD/NAD(P)-binding domain"/>
    <property type="match status" value="2"/>
</dbReference>
<dbReference type="GO" id="GO:0008718">
    <property type="term" value="F:D-amino-acid dehydrogenase activity"/>
    <property type="evidence" value="ECO:0007669"/>
    <property type="project" value="UniProtKB-UniRule"/>
</dbReference>
<protein>
    <recommendedName>
        <fullName evidence="7">D-amino acid dehydrogenase</fullName>
        <ecNumber evidence="7">1.4.99.-</ecNumber>
    </recommendedName>
</protein>
<evidence type="ECO:0000256" key="4">
    <source>
        <dbReference type="ARBA" id="ARBA00022827"/>
    </source>
</evidence>
<evidence type="ECO:0000256" key="2">
    <source>
        <dbReference type="ARBA" id="ARBA00009410"/>
    </source>
</evidence>
<dbReference type="GO" id="GO:0005886">
    <property type="term" value="C:plasma membrane"/>
    <property type="evidence" value="ECO:0007669"/>
    <property type="project" value="TreeGrafter"/>
</dbReference>
<reference evidence="9 10" key="1">
    <citation type="submission" date="2019-03" db="EMBL/GenBank/DDBJ databases">
        <title>Novel transposon Tn6433 accelerates the dissemination of tet(E) in Aeromonas from aerobic biofilm under oxytetracycline stress.</title>
        <authorList>
            <person name="Shi Y."/>
            <person name="Tian Z."/>
            <person name="Zhang Y."/>
            <person name="Zhang H."/>
            <person name="Yang M."/>
        </authorList>
    </citation>
    <scope>NUCLEOTIDE SEQUENCE [LARGE SCALE GENOMIC DNA]</scope>
    <source>
        <strain evidence="9 10">T0.1-19</strain>
    </source>
</reference>
<dbReference type="Pfam" id="PF01266">
    <property type="entry name" value="DAO"/>
    <property type="match status" value="1"/>
</dbReference>
<gene>
    <name evidence="7" type="primary">dadA</name>
    <name evidence="9" type="ORF">E4184_12485</name>
</gene>
<dbReference type="EMBL" id="CP038441">
    <property type="protein sequence ID" value="QJT22157.1"/>
    <property type="molecule type" value="Genomic_DNA"/>
</dbReference>
<dbReference type="HAMAP" id="MF_01202">
    <property type="entry name" value="DadA"/>
    <property type="match status" value="1"/>
</dbReference>
<keyword evidence="4 7" id="KW-0274">FAD</keyword>